<dbReference type="GO" id="GO:0019236">
    <property type="term" value="P:response to pheromone"/>
    <property type="evidence" value="ECO:0007669"/>
    <property type="project" value="UniProtKB-KW"/>
</dbReference>
<dbReference type="RefSeq" id="XP_004648560.3">
    <property type="nucleotide sequence ID" value="XM_004648503.3"/>
</dbReference>
<keyword evidence="14" id="KW-1185">Reference proteome</keyword>
<dbReference type="GO" id="GO:0007606">
    <property type="term" value="P:sensory perception of chemical stimulus"/>
    <property type="evidence" value="ECO:0007669"/>
    <property type="project" value="UniProtKB-ARBA"/>
</dbReference>
<evidence type="ECO:0000256" key="5">
    <source>
        <dbReference type="ARBA" id="ARBA00022692"/>
    </source>
</evidence>
<dbReference type="GO" id="GO:0016503">
    <property type="term" value="F:pheromone receptor activity"/>
    <property type="evidence" value="ECO:0007669"/>
    <property type="project" value="InterPro"/>
</dbReference>
<evidence type="ECO:0000256" key="1">
    <source>
        <dbReference type="ARBA" id="ARBA00004651"/>
    </source>
</evidence>
<keyword evidence="6 12" id="KW-1133">Transmembrane helix</keyword>
<feature type="transmembrane region" description="Helical" evidence="12">
    <location>
        <begin position="12"/>
        <end position="35"/>
    </location>
</feature>
<proteinExistence type="inferred from homology"/>
<feature type="transmembrane region" description="Helical" evidence="12">
    <location>
        <begin position="233"/>
        <end position="255"/>
    </location>
</feature>
<feature type="non-terminal residue" evidence="15">
    <location>
        <position position="1"/>
    </location>
</feature>
<keyword evidence="11 12" id="KW-0807">Transducer</keyword>
<keyword evidence="10 12" id="KW-0675">Receptor</keyword>
<keyword evidence="3 12" id="KW-1003">Cell membrane</keyword>
<dbReference type="PROSITE" id="PS50262">
    <property type="entry name" value="G_PROTEIN_RECEP_F1_2"/>
    <property type="match status" value="1"/>
</dbReference>
<dbReference type="GeneID" id="101562610"/>
<dbReference type="InterPro" id="IPR017452">
    <property type="entry name" value="GPCR_Rhodpsn_7TM"/>
</dbReference>
<reference evidence="15" key="1">
    <citation type="submission" date="2025-08" db="UniProtKB">
        <authorList>
            <consortium name="RefSeq"/>
        </authorList>
    </citation>
    <scope>IDENTIFICATION</scope>
</reference>
<evidence type="ECO:0000256" key="7">
    <source>
        <dbReference type="ARBA" id="ARBA00023040"/>
    </source>
</evidence>
<dbReference type="FunFam" id="1.20.1070.10:FF:000051">
    <property type="entry name" value="Vomeronasal type-1 receptor"/>
    <property type="match status" value="1"/>
</dbReference>
<dbReference type="CDD" id="cd13949">
    <property type="entry name" value="7tm_V1R_pheromone"/>
    <property type="match status" value="1"/>
</dbReference>
<keyword evidence="9" id="KW-1015">Disulfide bond</keyword>
<keyword evidence="7 12" id="KW-0297">G-protein coupled receptor</keyword>
<feature type="transmembrane region" description="Helical" evidence="12">
    <location>
        <begin position="177"/>
        <end position="200"/>
    </location>
</feature>
<keyword evidence="8 12" id="KW-0472">Membrane</keyword>
<evidence type="ECO:0000256" key="3">
    <source>
        <dbReference type="ARBA" id="ARBA00022475"/>
    </source>
</evidence>
<evidence type="ECO:0000259" key="13">
    <source>
        <dbReference type="PROSITE" id="PS50262"/>
    </source>
</evidence>
<feature type="domain" description="G-protein coupled receptors family 1 profile" evidence="13">
    <location>
        <begin position="21"/>
        <end position="284"/>
    </location>
</feature>
<dbReference type="Gene3D" id="1.20.1070.10">
    <property type="entry name" value="Rhodopsin 7-helix transmembrane proteins"/>
    <property type="match status" value="1"/>
</dbReference>
<organism evidence="14 15">
    <name type="scientific">Octodon degus</name>
    <name type="common">Degu</name>
    <name type="synonym">Sciurus degus</name>
    <dbReference type="NCBI Taxonomy" id="10160"/>
    <lineage>
        <taxon>Eukaryota</taxon>
        <taxon>Metazoa</taxon>
        <taxon>Chordata</taxon>
        <taxon>Craniata</taxon>
        <taxon>Vertebrata</taxon>
        <taxon>Euteleostomi</taxon>
        <taxon>Mammalia</taxon>
        <taxon>Eutheria</taxon>
        <taxon>Euarchontoglires</taxon>
        <taxon>Glires</taxon>
        <taxon>Rodentia</taxon>
        <taxon>Hystricomorpha</taxon>
        <taxon>Octodontidae</taxon>
        <taxon>Octodon</taxon>
    </lineage>
</organism>
<gene>
    <name evidence="15" type="primary">LOC101562610</name>
</gene>
<evidence type="ECO:0000256" key="12">
    <source>
        <dbReference type="RuleBase" id="RU364061"/>
    </source>
</evidence>
<dbReference type="Pfam" id="PF03402">
    <property type="entry name" value="V1R"/>
    <property type="match status" value="1"/>
</dbReference>
<sequence length="306" mass="34943">PSNFIDLQYMFFFEVSIGVIANMVLLLFHALKFFLEHRPRPTELTIGHLALIHTVMLITVGFIAIDIFGYYALGDDITCKCVIYLYRLMRGLSVCITCMLSVLQAVTLSPRSSCLAKFKQKSLHQSLYCFLFLWSLNMFTTCHFLISTVATPNVTSHSLMFITQSCSLFPISSSLKYIFFSLLGFQNMFFIGLMALSSGYKVVLLCRHERQSQNLHSTSLSLKVSAEKKATRTVLLLMSFFIFMYILDSAIAVTSEMLWNFDQIRHSVQLLVGNGYATVSPLVLIIAERRVITFFRSMCKKYDKFL</sequence>
<dbReference type="InterPro" id="IPR004072">
    <property type="entry name" value="Vmron_rcpt_1"/>
</dbReference>
<feature type="transmembrane region" description="Helical" evidence="12">
    <location>
        <begin position="84"/>
        <end position="106"/>
    </location>
</feature>
<evidence type="ECO:0000256" key="2">
    <source>
        <dbReference type="ARBA" id="ARBA00010663"/>
    </source>
</evidence>
<keyword evidence="4 12" id="KW-0589">Pheromone response</keyword>
<feature type="transmembrane region" description="Helical" evidence="12">
    <location>
        <begin position="267"/>
        <end position="287"/>
    </location>
</feature>
<dbReference type="Proteomes" id="UP000515203">
    <property type="component" value="Unplaced"/>
</dbReference>
<dbReference type="GO" id="GO:0005886">
    <property type="term" value="C:plasma membrane"/>
    <property type="evidence" value="ECO:0007669"/>
    <property type="project" value="UniProtKB-SubCell"/>
</dbReference>
<feature type="transmembrane region" description="Helical" evidence="12">
    <location>
        <begin position="127"/>
        <end position="150"/>
    </location>
</feature>
<evidence type="ECO:0000256" key="8">
    <source>
        <dbReference type="ARBA" id="ARBA00023136"/>
    </source>
</evidence>
<evidence type="ECO:0000256" key="10">
    <source>
        <dbReference type="ARBA" id="ARBA00023170"/>
    </source>
</evidence>
<accession>A0A6P3FWK2</accession>
<dbReference type="AlphaFoldDB" id="A0A6P3FWK2"/>
<dbReference type="OrthoDB" id="9606139at2759"/>
<evidence type="ECO:0000313" key="15">
    <source>
        <dbReference type="RefSeq" id="XP_004648560.3"/>
    </source>
</evidence>
<dbReference type="InParanoid" id="A0A6P3FWK2"/>
<dbReference type="PRINTS" id="PR01534">
    <property type="entry name" value="VOMERONASL1R"/>
</dbReference>
<evidence type="ECO:0000256" key="4">
    <source>
        <dbReference type="ARBA" id="ARBA00022507"/>
    </source>
</evidence>
<evidence type="ECO:0000256" key="11">
    <source>
        <dbReference type="ARBA" id="ARBA00023224"/>
    </source>
</evidence>
<feature type="transmembrane region" description="Helical" evidence="12">
    <location>
        <begin position="47"/>
        <end position="72"/>
    </location>
</feature>
<dbReference type="SUPFAM" id="SSF81321">
    <property type="entry name" value="Family A G protein-coupled receptor-like"/>
    <property type="match status" value="1"/>
</dbReference>
<dbReference type="PANTHER" id="PTHR24062">
    <property type="entry name" value="VOMERONASAL TYPE-1 RECEPTOR"/>
    <property type="match status" value="1"/>
</dbReference>
<protein>
    <recommendedName>
        <fullName evidence="12">Vomeronasal type-1 receptor</fullName>
    </recommendedName>
</protein>
<keyword evidence="5 12" id="KW-0812">Transmembrane</keyword>
<name>A0A6P3FWK2_OCTDE</name>
<evidence type="ECO:0000256" key="9">
    <source>
        <dbReference type="ARBA" id="ARBA00023157"/>
    </source>
</evidence>
<comment type="subcellular location">
    <subcellularLocation>
        <location evidence="1 12">Cell membrane</location>
        <topology evidence="1 12">Multi-pass membrane protein</topology>
    </subcellularLocation>
</comment>
<evidence type="ECO:0000313" key="14">
    <source>
        <dbReference type="Proteomes" id="UP000515203"/>
    </source>
</evidence>
<comment type="similarity">
    <text evidence="2 12">Belongs to the G-protein coupled receptor 1 family.</text>
</comment>
<evidence type="ECO:0000256" key="6">
    <source>
        <dbReference type="ARBA" id="ARBA00022989"/>
    </source>
</evidence>